<keyword evidence="1 4" id="KW-0489">Methyltransferase</keyword>
<evidence type="ECO:0000256" key="1">
    <source>
        <dbReference type="ARBA" id="ARBA00022603"/>
    </source>
</evidence>
<organism evidence="4">
    <name type="scientific">Acinetobacter baumannii</name>
    <dbReference type="NCBI Taxonomy" id="470"/>
    <lineage>
        <taxon>Bacteria</taxon>
        <taxon>Pseudomonadati</taxon>
        <taxon>Pseudomonadota</taxon>
        <taxon>Gammaproteobacteria</taxon>
        <taxon>Moraxellales</taxon>
        <taxon>Moraxellaceae</taxon>
        <taxon>Acinetobacter</taxon>
        <taxon>Acinetobacter calcoaceticus/baumannii complex</taxon>
    </lineage>
</organism>
<feature type="non-terminal residue" evidence="4">
    <location>
        <position position="1"/>
    </location>
</feature>
<feature type="domain" description="DNA methylase N-4/N-6" evidence="3">
    <location>
        <begin position="23"/>
        <end position="99"/>
    </location>
</feature>
<dbReference type="GO" id="GO:0008170">
    <property type="term" value="F:N-methyltransferase activity"/>
    <property type="evidence" value="ECO:0007669"/>
    <property type="project" value="InterPro"/>
</dbReference>
<proteinExistence type="predicted"/>
<reference evidence="4" key="1">
    <citation type="submission" date="2023-01" db="EMBL/GenBank/DDBJ databases">
        <title>Genomic dissection of endemic carbapenem resistance: metallo-beta-lactamase gene dissemination through clonal, plasmid and integron transfer pathways.</title>
        <authorList>
            <person name="Macesic N."/>
        </authorList>
    </citation>
    <scope>NUCLEOTIDE SEQUENCE</scope>
    <source>
        <strain evidence="4">CPO519</strain>
    </source>
</reference>
<dbReference type="EC" id="2.1.1.-" evidence="4"/>
<dbReference type="AlphaFoldDB" id="A0AA90HYE6"/>
<dbReference type="Pfam" id="PF01555">
    <property type="entry name" value="N6_N4_Mtase"/>
    <property type="match status" value="1"/>
</dbReference>
<keyword evidence="2 4" id="KW-0808">Transferase</keyword>
<dbReference type="RefSeq" id="WP_271631558.1">
    <property type="nucleotide sequence ID" value="NZ_JAQQND010000054.1"/>
</dbReference>
<evidence type="ECO:0000256" key="2">
    <source>
        <dbReference type="ARBA" id="ARBA00022679"/>
    </source>
</evidence>
<protein>
    <submittedName>
        <fullName evidence="4">Site-specific DNA-methyltransferase</fullName>
        <ecNumber evidence="4">2.1.1.-</ecNumber>
    </submittedName>
</protein>
<dbReference type="InterPro" id="IPR002941">
    <property type="entry name" value="DNA_methylase_N4/N6"/>
</dbReference>
<name>A0AA90HYE6_ACIBA</name>
<evidence type="ECO:0000313" key="4">
    <source>
        <dbReference type="EMBL" id="MDK4883952.1"/>
    </source>
</evidence>
<dbReference type="EMBL" id="JARTMM010000203">
    <property type="protein sequence ID" value="MDK4883952.1"/>
    <property type="molecule type" value="Genomic_DNA"/>
</dbReference>
<comment type="caution">
    <text evidence="4">The sequence shown here is derived from an EMBL/GenBank/DDBJ whole genome shotgun (WGS) entry which is preliminary data.</text>
</comment>
<sequence>VIPNQAYGTHRSERSESEYDLLTRNKRSVWQVSTKPYKGAHFATFPMDLIEPCVLAGSRVNDVVFDPFMGSGTTAAVALMHNRNYLGCELNPQYYELQQERFEKVLKERAA</sequence>
<dbReference type="GO" id="GO:0003677">
    <property type="term" value="F:DNA binding"/>
    <property type="evidence" value="ECO:0007669"/>
    <property type="project" value="InterPro"/>
</dbReference>
<evidence type="ECO:0000259" key="3">
    <source>
        <dbReference type="Pfam" id="PF01555"/>
    </source>
</evidence>
<accession>A0AA90HYE6</accession>
<gene>
    <name evidence="4" type="ORF">P9867_20830</name>
</gene>
<dbReference type="GO" id="GO:0032259">
    <property type="term" value="P:methylation"/>
    <property type="evidence" value="ECO:0007669"/>
    <property type="project" value="UniProtKB-KW"/>
</dbReference>